<evidence type="ECO:0000259" key="1">
    <source>
        <dbReference type="PROSITE" id="PS50969"/>
    </source>
</evidence>
<dbReference type="CDD" id="cd07521">
    <property type="entry name" value="HAD_FCP1-like"/>
    <property type="match status" value="1"/>
</dbReference>
<sequence>MVEVKLNSQVATLYYVQKRPYCDLFLKQVSKWYNLVIFTASVKEYADPVIDYLESEKKYFQNRYYRDHCTLRDGQGYIKDLSSVDKNLNNVIIIDNSPISYALHENNAIIVEGWINDPSDSDLLNLIPLLNGLRYTTDVRSILGLKNGEIALEK</sequence>
<organism evidence="2 3">
    <name type="scientific">Wickerhamomyces anomalus (strain ATCC 58044 / CBS 1984 / NCYC 433 / NRRL Y-366-8)</name>
    <name type="common">Yeast</name>
    <name type="synonym">Hansenula anomala</name>
    <dbReference type="NCBI Taxonomy" id="683960"/>
    <lineage>
        <taxon>Eukaryota</taxon>
        <taxon>Fungi</taxon>
        <taxon>Dikarya</taxon>
        <taxon>Ascomycota</taxon>
        <taxon>Saccharomycotina</taxon>
        <taxon>Saccharomycetes</taxon>
        <taxon>Phaffomycetales</taxon>
        <taxon>Wickerhamomycetaceae</taxon>
        <taxon>Wickerhamomyces</taxon>
    </lineage>
</organism>
<dbReference type="Proteomes" id="UP000094112">
    <property type="component" value="Unassembled WGS sequence"/>
</dbReference>
<dbReference type="PANTHER" id="PTHR12210">
    <property type="entry name" value="DULLARD PROTEIN PHOSPHATASE"/>
    <property type="match status" value="1"/>
</dbReference>
<dbReference type="InterPro" id="IPR004274">
    <property type="entry name" value="FCP1_dom"/>
</dbReference>
<protein>
    <recommendedName>
        <fullName evidence="1">FCP1 homology domain-containing protein</fullName>
    </recommendedName>
</protein>
<dbReference type="GeneID" id="30198325"/>
<keyword evidence="3" id="KW-1185">Reference proteome</keyword>
<dbReference type="OrthoDB" id="277011at2759"/>
<dbReference type="RefSeq" id="XP_019041486.1">
    <property type="nucleotide sequence ID" value="XM_019181079.1"/>
</dbReference>
<dbReference type="InterPro" id="IPR036412">
    <property type="entry name" value="HAD-like_sf"/>
</dbReference>
<name>A0A1E3PA38_WICAA</name>
<dbReference type="AlphaFoldDB" id="A0A1E3PA38"/>
<gene>
    <name evidence="2" type="ORF">WICANDRAFT_24952</name>
</gene>
<evidence type="ECO:0000313" key="2">
    <source>
        <dbReference type="EMBL" id="ODQ62279.1"/>
    </source>
</evidence>
<dbReference type="InterPro" id="IPR023214">
    <property type="entry name" value="HAD_sf"/>
</dbReference>
<dbReference type="SMART" id="SM00577">
    <property type="entry name" value="CPDc"/>
    <property type="match status" value="1"/>
</dbReference>
<evidence type="ECO:0000313" key="3">
    <source>
        <dbReference type="Proteomes" id="UP000094112"/>
    </source>
</evidence>
<accession>A0A1E3PA38</accession>
<dbReference type="Gene3D" id="3.40.50.1000">
    <property type="entry name" value="HAD superfamily/HAD-like"/>
    <property type="match status" value="1"/>
</dbReference>
<dbReference type="NCBIfam" id="TIGR02251">
    <property type="entry name" value="HIF-SF_euk"/>
    <property type="match status" value="1"/>
</dbReference>
<dbReference type="GO" id="GO:0016791">
    <property type="term" value="F:phosphatase activity"/>
    <property type="evidence" value="ECO:0007669"/>
    <property type="project" value="InterPro"/>
</dbReference>
<dbReference type="InterPro" id="IPR011948">
    <property type="entry name" value="Dullard_phosphatase"/>
</dbReference>
<dbReference type="SUPFAM" id="SSF56784">
    <property type="entry name" value="HAD-like"/>
    <property type="match status" value="1"/>
</dbReference>
<dbReference type="EMBL" id="KV454208">
    <property type="protein sequence ID" value="ODQ62279.1"/>
    <property type="molecule type" value="Genomic_DNA"/>
</dbReference>
<dbReference type="STRING" id="683960.A0A1E3PA38"/>
<proteinExistence type="predicted"/>
<dbReference type="Pfam" id="PF03031">
    <property type="entry name" value="NIF"/>
    <property type="match status" value="1"/>
</dbReference>
<dbReference type="InterPro" id="IPR050365">
    <property type="entry name" value="TIM50"/>
</dbReference>
<dbReference type="PROSITE" id="PS50969">
    <property type="entry name" value="FCP1"/>
    <property type="match status" value="1"/>
</dbReference>
<reference evidence="2 3" key="1">
    <citation type="journal article" date="2016" name="Proc. Natl. Acad. Sci. U.S.A.">
        <title>Comparative genomics of biotechnologically important yeasts.</title>
        <authorList>
            <person name="Riley R."/>
            <person name="Haridas S."/>
            <person name="Wolfe K.H."/>
            <person name="Lopes M.R."/>
            <person name="Hittinger C.T."/>
            <person name="Goeker M."/>
            <person name="Salamov A.A."/>
            <person name="Wisecaver J.H."/>
            <person name="Long T.M."/>
            <person name="Calvey C.H."/>
            <person name="Aerts A.L."/>
            <person name="Barry K.W."/>
            <person name="Choi C."/>
            <person name="Clum A."/>
            <person name="Coughlan A.Y."/>
            <person name="Deshpande S."/>
            <person name="Douglass A.P."/>
            <person name="Hanson S.J."/>
            <person name="Klenk H.-P."/>
            <person name="LaButti K.M."/>
            <person name="Lapidus A."/>
            <person name="Lindquist E.A."/>
            <person name="Lipzen A.M."/>
            <person name="Meier-Kolthoff J.P."/>
            <person name="Ohm R.A."/>
            <person name="Otillar R.P."/>
            <person name="Pangilinan J.L."/>
            <person name="Peng Y."/>
            <person name="Rokas A."/>
            <person name="Rosa C.A."/>
            <person name="Scheuner C."/>
            <person name="Sibirny A.A."/>
            <person name="Slot J.C."/>
            <person name="Stielow J.B."/>
            <person name="Sun H."/>
            <person name="Kurtzman C.P."/>
            <person name="Blackwell M."/>
            <person name="Grigoriev I.V."/>
            <person name="Jeffries T.W."/>
        </authorList>
    </citation>
    <scope>NUCLEOTIDE SEQUENCE [LARGE SCALE GENOMIC DNA]</scope>
    <source>
        <strain evidence="3">ATCC 58044 / CBS 1984 / NCYC 433 / NRRL Y-366-8</strain>
    </source>
</reference>
<feature type="domain" description="FCP1 homology" evidence="1">
    <location>
        <begin position="1"/>
        <end position="133"/>
    </location>
</feature>